<keyword evidence="4" id="KW-0804">Transcription</keyword>
<dbReference type="InterPro" id="IPR000847">
    <property type="entry name" value="LysR_HTH_N"/>
</dbReference>
<comment type="similarity">
    <text evidence="1">Belongs to the LysR transcriptional regulatory family.</text>
</comment>
<dbReference type="Gene3D" id="1.10.10.10">
    <property type="entry name" value="Winged helix-like DNA-binding domain superfamily/Winged helix DNA-binding domain"/>
    <property type="match status" value="1"/>
</dbReference>
<evidence type="ECO:0000256" key="4">
    <source>
        <dbReference type="ARBA" id="ARBA00023163"/>
    </source>
</evidence>
<dbReference type="PROSITE" id="PS50931">
    <property type="entry name" value="HTH_LYSR"/>
    <property type="match status" value="1"/>
</dbReference>
<dbReference type="PANTHER" id="PTHR30346:SF0">
    <property type="entry name" value="HCA OPERON TRANSCRIPTIONAL ACTIVATOR HCAR"/>
    <property type="match status" value="1"/>
</dbReference>
<comment type="caution">
    <text evidence="6">The sequence shown here is derived from an EMBL/GenBank/DDBJ whole genome shotgun (WGS) entry which is preliminary data.</text>
</comment>
<evidence type="ECO:0000256" key="1">
    <source>
        <dbReference type="ARBA" id="ARBA00009437"/>
    </source>
</evidence>
<reference evidence="6 7" key="1">
    <citation type="submission" date="2019-11" db="EMBL/GenBank/DDBJ databases">
        <title>Lactobacillus sp. nov. CRM56-3, isolated from fermented tea leaves.</title>
        <authorList>
            <person name="Phuengjayaem S."/>
            <person name="Tanasupawat S."/>
        </authorList>
    </citation>
    <scope>NUCLEOTIDE SEQUENCE [LARGE SCALE GENOMIC DNA]</scope>
    <source>
        <strain evidence="6 7">CRM56-3</strain>
    </source>
</reference>
<dbReference type="PANTHER" id="PTHR30346">
    <property type="entry name" value="TRANSCRIPTIONAL DUAL REGULATOR HCAR-RELATED"/>
    <property type="match status" value="1"/>
</dbReference>
<name>A0A7X3C2K0_9LACO</name>
<accession>A0A7X3C2K0</accession>
<evidence type="ECO:0000259" key="5">
    <source>
        <dbReference type="PROSITE" id="PS50931"/>
    </source>
</evidence>
<feature type="domain" description="HTH lysR-type" evidence="5">
    <location>
        <begin position="8"/>
        <end position="38"/>
    </location>
</feature>
<evidence type="ECO:0000256" key="2">
    <source>
        <dbReference type="ARBA" id="ARBA00023015"/>
    </source>
</evidence>
<dbReference type="InterPro" id="IPR036388">
    <property type="entry name" value="WH-like_DNA-bd_sf"/>
</dbReference>
<dbReference type="InterPro" id="IPR036390">
    <property type="entry name" value="WH_DNA-bd_sf"/>
</dbReference>
<dbReference type="GO" id="GO:0032993">
    <property type="term" value="C:protein-DNA complex"/>
    <property type="evidence" value="ECO:0007669"/>
    <property type="project" value="TreeGrafter"/>
</dbReference>
<dbReference type="AlphaFoldDB" id="A0A7X3C2K0"/>
<dbReference type="SUPFAM" id="SSF46785">
    <property type="entry name" value="Winged helix' DNA-binding domain"/>
    <property type="match status" value="1"/>
</dbReference>
<evidence type="ECO:0000313" key="7">
    <source>
        <dbReference type="Proteomes" id="UP000466388"/>
    </source>
</evidence>
<dbReference type="GO" id="GO:0003700">
    <property type="term" value="F:DNA-binding transcription factor activity"/>
    <property type="evidence" value="ECO:0007669"/>
    <property type="project" value="InterPro"/>
</dbReference>
<keyword evidence="3" id="KW-0238">DNA-binding</keyword>
<dbReference type="GO" id="GO:0003677">
    <property type="term" value="F:DNA binding"/>
    <property type="evidence" value="ECO:0007669"/>
    <property type="project" value="UniProtKB-KW"/>
</dbReference>
<protein>
    <submittedName>
        <fullName evidence="6">LysR family transcriptional regulator</fullName>
    </submittedName>
</protein>
<evidence type="ECO:0000256" key="3">
    <source>
        <dbReference type="ARBA" id="ARBA00023125"/>
    </source>
</evidence>
<keyword evidence="2" id="KW-0805">Transcription regulation</keyword>
<sequence length="94" mass="10600">MKEIRLPSQPTLSRQLKDLEAELQTALFIREQHHMTLTESGGIFQSRARQILSLINRASDEVKISNDELTGTLVIGCVESTISEALVNYIKAFR</sequence>
<dbReference type="Pfam" id="PF00126">
    <property type="entry name" value="HTH_1"/>
    <property type="match status" value="1"/>
</dbReference>
<proteinExistence type="inferred from homology"/>
<organism evidence="6 7">
    <name type="scientific">Secundilactobacillus folii</name>
    <dbReference type="NCBI Taxonomy" id="2678357"/>
    <lineage>
        <taxon>Bacteria</taxon>
        <taxon>Bacillati</taxon>
        <taxon>Bacillota</taxon>
        <taxon>Bacilli</taxon>
        <taxon>Lactobacillales</taxon>
        <taxon>Lactobacillaceae</taxon>
        <taxon>Secundilactobacillus</taxon>
    </lineage>
</organism>
<keyword evidence="7" id="KW-1185">Reference proteome</keyword>
<dbReference type="Proteomes" id="UP000466388">
    <property type="component" value="Unassembled WGS sequence"/>
</dbReference>
<evidence type="ECO:0000313" key="6">
    <source>
        <dbReference type="EMBL" id="MTV81314.1"/>
    </source>
</evidence>
<dbReference type="EMBL" id="WNJO01000001">
    <property type="protein sequence ID" value="MTV81314.1"/>
    <property type="molecule type" value="Genomic_DNA"/>
</dbReference>
<gene>
    <name evidence="6" type="ORF">GM612_01425</name>
</gene>